<feature type="chain" id="PRO_5002148116" description="Alpha-N-acetylglucosaminidase" evidence="2">
    <location>
        <begin position="23"/>
        <end position="745"/>
    </location>
</feature>
<keyword evidence="1" id="KW-0378">Hydrolase</keyword>
<evidence type="ECO:0000259" key="4">
    <source>
        <dbReference type="Pfam" id="PF12971"/>
    </source>
</evidence>
<dbReference type="AlphaFoldDB" id="A0A0C1CYJ2"/>
<evidence type="ECO:0000313" key="6">
    <source>
        <dbReference type="EMBL" id="KIA89481.1"/>
    </source>
</evidence>
<evidence type="ECO:0008006" key="8">
    <source>
        <dbReference type="Google" id="ProtNLM"/>
    </source>
</evidence>
<keyword evidence="2" id="KW-0732">Signal</keyword>
<dbReference type="Proteomes" id="UP000031246">
    <property type="component" value="Unassembled WGS sequence"/>
</dbReference>
<reference evidence="6 7" key="1">
    <citation type="submission" date="2014-10" db="EMBL/GenBank/DDBJ databases">
        <title>Pedobacter Kyungheensis.</title>
        <authorList>
            <person name="Anderson B.M."/>
            <person name="Newman J.D."/>
        </authorList>
    </citation>
    <scope>NUCLEOTIDE SEQUENCE [LARGE SCALE GENOMIC DNA]</scope>
    <source>
        <strain evidence="6 7">KACC 16221</strain>
    </source>
</reference>
<evidence type="ECO:0000259" key="5">
    <source>
        <dbReference type="Pfam" id="PF12972"/>
    </source>
</evidence>
<dbReference type="Gene3D" id="3.20.20.80">
    <property type="entry name" value="Glycosidases"/>
    <property type="match status" value="1"/>
</dbReference>
<evidence type="ECO:0000256" key="1">
    <source>
        <dbReference type="ARBA" id="ARBA00022801"/>
    </source>
</evidence>
<feature type="signal peptide" evidence="2">
    <location>
        <begin position="1"/>
        <end position="22"/>
    </location>
</feature>
<comment type="caution">
    <text evidence="6">The sequence shown here is derived from an EMBL/GenBank/DDBJ whole genome shotgun (WGS) entry which is preliminary data.</text>
</comment>
<evidence type="ECO:0000313" key="7">
    <source>
        <dbReference type="Proteomes" id="UP000031246"/>
    </source>
</evidence>
<evidence type="ECO:0000256" key="2">
    <source>
        <dbReference type="SAM" id="SignalP"/>
    </source>
</evidence>
<dbReference type="EMBL" id="JSYN01000043">
    <property type="protein sequence ID" value="KIA89481.1"/>
    <property type="molecule type" value="Genomic_DNA"/>
</dbReference>
<feature type="domain" description="Alpha-N-acetylglucosaminidase tim-barrel" evidence="3">
    <location>
        <begin position="122"/>
        <end position="442"/>
    </location>
</feature>
<dbReference type="Pfam" id="PF12972">
    <property type="entry name" value="NAGLU_C"/>
    <property type="match status" value="1"/>
</dbReference>
<evidence type="ECO:0000259" key="3">
    <source>
        <dbReference type="Pfam" id="PF05089"/>
    </source>
</evidence>
<sequence>MKFIPKIILYLLLIIPATNALASDFETGTQALIKRVIPKHAAFFQVAEIPAEGDKDIFEIEGKGNKIVLRGNTPVEVASALNWYLKYYCHAQRSWCGDNMDLPAKLPIPAKKVRITSPYKDRVYLNYCTFNYSMSWWDWERWEREIDWMAMQGINMPLAITGQEAVWQNTLRKYGMNDEEIRSFLVGPAYFAWQWMTNIESINGPLPQNWIDRSIVLGQQILSRERQLGMKPILQGFTGYVPIKLMEKQPQADIRKKAVWFYVGPGTAQLNPLDPLYARMSKTFIEEQTRLFGTNHIYAADPFHEGKAPVAGDEYLAQVGKAIYTTTASVDPKAVIAMQTWSMQKAIVQSIPPDRILMLDLNASKWKGSEAFWGRPWVGGIIHNFGGNTAMGGDLDAVLAAYPDILNQPEKSKQFQGIGMFPEAIEHNPIIYDAAAEMAWRKEKPDTKKWMDDYLLARYGSSDEKVSLAWDTLLHTTYGKSGIVTFMESSICARPALKVNGASPNGALNSEKKYRFKSLWEALVLLQQAPVNIKNKATYRYDLVDLTRQCLADLAIPMQKEMADAYRNGDKAVFAKTAKEYLSLMDDFDELLGTRKEFLLGKWIADARSIGKTEAESDLYEKNARALITIWGPYNENAIQYDYSARQWNGMVKDFYKVRWQKFIDFLTLELQKEEKDRYKEEKINHRFNRPSNTANDFYKAMAKWEADWSERNDKHFNNQPKGDEIKTAVQVYQKWLPAANRLLK</sequence>
<dbReference type="InterPro" id="IPR024732">
    <property type="entry name" value="NAGLU_C"/>
</dbReference>
<name>A0A0C1CYJ2_9SPHI</name>
<dbReference type="RefSeq" id="WP_039482735.1">
    <property type="nucleotide sequence ID" value="NZ_JSYN01000043.1"/>
</dbReference>
<protein>
    <recommendedName>
        <fullName evidence="8">Alpha-N-acetylglucosaminidase</fullName>
    </recommendedName>
</protein>
<feature type="domain" description="Alpha-N-acetylglucosaminidase N-terminal" evidence="4">
    <location>
        <begin position="28"/>
        <end position="107"/>
    </location>
</feature>
<dbReference type="Pfam" id="PF05089">
    <property type="entry name" value="NAGLU"/>
    <property type="match status" value="1"/>
</dbReference>
<dbReference type="GO" id="GO:0016787">
    <property type="term" value="F:hydrolase activity"/>
    <property type="evidence" value="ECO:0007669"/>
    <property type="project" value="UniProtKB-KW"/>
</dbReference>
<dbReference type="GO" id="GO:0005975">
    <property type="term" value="P:carbohydrate metabolic process"/>
    <property type="evidence" value="ECO:0007669"/>
    <property type="project" value="UniProtKB-ARBA"/>
</dbReference>
<dbReference type="InterPro" id="IPR024733">
    <property type="entry name" value="NAGLU_tim-barrel"/>
</dbReference>
<dbReference type="InterPro" id="IPR024240">
    <property type="entry name" value="NAGLU_N"/>
</dbReference>
<organism evidence="6 7">
    <name type="scientific">Pedobacter kyungheensis</name>
    <dbReference type="NCBI Taxonomy" id="1069985"/>
    <lineage>
        <taxon>Bacteria</taxon>
        <taxon>Pseudomonadati</taxon>
        <taxon>Bacteroidota</taxon>
        <taxon>Sphingobacteriia</taxon>
        <taxon>Sphingobacteriales</taxon>
        <taxon>Sphingobacteriaceae</taxon>
        <taxon>Pedobacter</taxon>
    </lineage>
</organism>
<dbReference type="InterPro" id="IPR029018">
    <property type="entry name" value="Hex-like_dom2"/>
</dbReference>
<dbReference type="Gene3D" id="1.20.120.670">
    <property type="entry name" value="N-acetyl-b-d-glucoasminidase"/>
    <property type="match status" value="1"/>
</dbReference>
<proteinExistence type="predicted"/>
<accession>A0A0C1CYJ2</accession>
<dbReference type="Gene3D" id="3.30.379.10">
    <property type="entry name" value="Chitobiase/beta-hexosaminidase domain 2-like"/>
    <property type="match status" value="1"/>
</dbReference>
<dbReference type="Pfam" id="PF12971">
    <property type="entry name" value="NAGLU_N"/>
    <property type="match status" value="1"/>
</dbReference>
<gene>
    <name evidence="6" type="ORF">OC25_25190</name>
</gene>
<keyword evidence="7" id="KW-1185">Reference proteome</keyword>
<dbReference type="OrthoDB" id="179563at2"/>
<dbReference type="PANTHER" id="PTHR12872:SF1">
    <property type="entry name" value="ALPHA-N-ACETYLGLUCOSAMINIDASE"/>
    <property type="match status" value="1"/>
</dbReference>
<feature type="domain" description="Alpha-N-acetylglucosaminidase C-terminal" evidence="5">
    <location>
        <begin position="450"/>
        <end position="735"/>
    </location>
</feature>
<dbReference type="InterPro" id="IPR007781">
    <property type="entry name" value="NAGLU"/>
</dbReference>
<dbReference type="PANTHER" id="PTHR12872">
    <property type="entry name" value="ALPHA-N-ACETYLGLUCOSAMINIDASE"/>
    <property type="match status" value="1"/>
</dbReference>